<keyword evidence="3" id="KW-1185">Reference proteome</keyword>
<dbReference type="Proteomes" id="UP001295423">
    <property type="component" value="Unassembled WGS sequence"/>
</dbReference>
<dbReference type="EMBL" id="CAKOGP040000113">
    <property type="protein sequence ID" value="CAJ1930693.1"/>
    <property type="molecule type" value="Genomic_DNA"/>
</dbReference>
<dbReference type="InterPro" id="IPR019546">
    <property type="entry name" value="TAT_signal_bac_arc"/>
</dbReference>
<organism evidence="2 3">
    <name type="scientific">Cylindrotheca closterium</name>
    <dbReference type="NCBI Taxonomy" id="2856"/>
    <lineage>
        <taxon>Eukaryota</taxon>
        <taxon>Sar</taxon>
        <taxon>Stramenopiles</taxon>
        <taxon>Ochrophyta</taxon>
        <taxon>Bacillariophyta</taxon>
        <taxon>Bacillariophyceae</taxon>
        <taxon>Bacillariophycidae</taxon>
        <taxon>Bacillariales</taxon>
        <taxon>Bacillariaceae</taxon>
        <taxon>Cylindrotheca</taxon>
    </lineage>
</organism>
<dbReference type="AlphaFoldDB" id="A0AAD2FDJ1"/>
<feature type="chain" id="PRO_5041934622" evidence="1">
    <location>
        <begin position="18"/>
        <end position="256"/>
    </location>
</feature>
<evidence type="ECO:0000256" key="1">
    <source>
        <dbReference type="SAM" id="SignalP"/>
    </source>
</evidence>
<reference evidence="2" key="1">
    <citation type="submission" date="2023-08" db="EMBL/GenBank/DDBJ databases">
        <authorList>
            <person name="Audoor S."/>
            <person name="Bilcke G."/>
        </authorList>
    </citation>
    <scope>NUCLEOTIDE SEQUENCE</scope>
</reference>
<evidence type="ECO:0000313" key="2">
    <source>
        <dbReference type="EMBL" id="CAJ1930693.1"/>
    </source>
</evidence>
<evidence type="ECO:0000313" key="3">
    <source>
        <dbReference type="Proteomes" id="UP001295423"/>
    </source>
</evidence>
<proteinExistence type="predicted"/>
<sequence length="256" mass="27956">MNRLLLLASLLLAPSSAFQTANHSPKQEQSSLLESTRRQFLGTAASIVATGVLLPSPSSANDKSFAPGGTLVDYEVGVNVGNSEASVSRKPDNSNVIFGQDYYYKFGTAPTWIEDGNTDFPKTMPFTPSQQRYDTLKKYGERVRRGVVEISSIGKKIESNEFNSILDGSAPEYFIRPMGLMANGFLASENTGTTNELLLGRWYINEIALDIDDIKNAKSKQEALSAFSAAKKATNSYLSLVNRVIIPKVGDKLELI</sequence>
<comment type="caution">
    <text evidence="2">The sequence shown here is derived from an EMBL/GenBank/DDBJ whole genome shotgun (WGS) entry which is preliminary data.</text>
</comment>
<keyword evidence="1" id="KW-0732">Signal</keyword>
<accession>A0AAD2FDJ1</accession>
<protein>
    <submittedName>
        <fullName evidence="2">Uncharacterized protein</fullName>
    </submittedName>
</protein>
<gene>
    <name evidence="2" type="ORF">CYCCA115_LOCUS2040</name>
</gene>
<name>A0AAD2FDJ1_9STRA</name>
<feature type="signal peptide" evidence="1">
    <location>
        <begin position="1"/>
        <end position="17"/>
    </location>
</feature>
<dbReference type="NCBIfam" id="TIGR01409">
    <property type="entry name" value="TAT_signal_seq"/>
    <property type="match status" value="1"/>
</dbReference>